<dbReference type="PANTHER" id="PTHR46268">
    <property type="entry name" value="STRESS RESPONSE PROTEIN NHAX"/>
    <property type="match status" value="1"/>
</dbReference>
<sequence>MTTSVLVPMTYGPLSEHALRHALETYPDSEVTVLHVVDFRTSDRGPGGWGDEPSEWSDWLEGARDHADELFEHAREVAAEYDREVRTESTVGEDARMIVEYAEREDPDVIVMGSHDRSAPARFLLGSVADHVARRSPVPVLLVK</sequence>
<name>A0ABD6AWS4_9EURY</name>
<organism evidence="3 4">
    <name type="scientific">Halomarina rubra</name>
    <dbReference type="NCBI Taxonomy" id="2071873"/>
    <lineage>
        <taxon>Archaea</taxon>
        <taxon>Methanobacteriati</taxon>
        <taxon>Methanobacteriota</taxon>
        <taxon>Stenosarchaea group</taxon>
        <taxon>Halobacteria</taxon>
        <taxon>Halobacteriales</taxon>
        <taxon>Natronomonadaceae</taxon>
        <taxon>Halomarina</taxon>
    </lineage>
</organism>
<dbReference type="Proteomes" id="UP001597187">
    <property type="component" value="Unassembled WGS sequence"/>
</dbReference>
<feature type="domain" description="UspA" evidence="2">
    <location>
        <begin position="1"/>
        <end position="144"/>
    </location>
</feature>
<dbReference type="CDD" id="cd23659">
    <property type="entry name" value="USP_At3g01520-like"/>
    <property type="match status" value="1"/>
</dbReference>
<keyword evidence="4" id="KW-1185">Reference proteome</keyword>
<gene>
    <name evidence="3" type="ORF">ACFSBT_11735</name>
</gene>
<dbReference type="PRINTS" id="PR01438">
    <property type="entry name" value="UNVRSLSTRESS"/>
</dbReference>
<protein>
    <submittedName>
        <fullName evidence="3">Universal stress protein</fullName>
    </submittedName>
</protein>
<evidence type="ECO:0000313" key="4">
    <source>
        <dbReference type="Proteomes" id="UP001597187"/>
    </source>
</evidence>
<comment type="similarity">
    <text evidence="1">Belongs to the universal stress protein A family.</text>
</comment>
<evidence type="ECO:0000256" key="1">
    <source>
        <dbReference type="ARBA" id="ARBA00008791"/>
    </source>
</evidence>
<dbReference type="EMBL" id="JBHUDC010000005">
    <property type="protein sequence ID" value="MFD1513950.1"/>
    <property type="molecule type" value="Genomic_DNA"/>
</dbReference>
<dbReference type="PANTHER" id="PTHR46268:SF24">
    <property type="entry name" value="UNIVERSAL STRESS PROTEIN"/>
    <property type="match status" value="1"/>
</dbReference>
<comment type="caution">
    <text evidence="3">The sequence shown here is derived from an EMBL/GenBank/DDBJ whole genome shotgun (WGS) entry which is preliminary data.</text>
</comment>
<dbReference type="Gene3D" id="3.40.50.620">
    <property type="entry name" value="HUPs"/>
    <property type="match status" value="1"/>
</dbReference>
<evidence type="ECO:0000259" key="2">
    <source>
        <dbReference type="Pfam" id="PF00582"/>
    </source>
</evidence>
<dbReference type="InterPro" id="IPR006015">
    <property type="entry name" value="Universal_stress_UspA"/>
</dbReference>
<dbReference type="InterPro" id="IPR006016">
    <property type="entry name" value="UspA"/>
</dbReference>
<dbReference type="InterPro" id="IPR014729">
    <property type="entry name" value="Rossmann-like_a/b/a_fold"/>
</dbReference>
<dbReference type="Pfam" id="PF00582">
    <property type="entry name" value="Usp"/>
    <property type="match status" value="1"/>
</dbReference>
<dbReference type="SUPFAM" id="SSF52402">
    <property type="entry name" value="Adenine nucleotide alpha hydrolases-like"/>
    <property type="match status" value="1"/>
</dbReference>
<dbReference type="AlphaFoldDB" id="A0ABD6AWS4"/>
<evidence type="ECO:0000313" key="3">
    <source>
        <dbReference type="EMBL" id="MFD1513950.1"/>
    </source>
</evidence>
<accession>A0ABD6AWS4</accession>
<reference evidence="3 4" key="1">
    <citation type="journal article" date="2019" name="Int. J. Syst. Evol. Microbiol.">
        <title>The Global Catalogue of Microorganisms (GCM) 10K type strain sequencing project: providing services to taxonomists for standard genome sequencing and annotation.</title>
        <authorList>
            <consortium name="The Broad Institute Genomics Platform"/>
            <consortium name="The Broad Institute Genome Sequencing Center for Infectious Disease"/>
            <person name="Wu L."/>
            <person name="Ma J."/>
        </authorList>
    </citation>
    <scope>NUCLEOTIDE SEQUENCE [LARGE SCALE GENOMIC DNA]</scope>
    <source>
        <strain evidence="3 4">CGMCC 1.12563</strain>
    </source>
</reference>
<proteinExistence type="inferred from homology"/>
<dbReference type="RefSeq" id="WP_250873911.1">
    <property type="nucleotide sequence ID" value="NZ_JALXFV010000005.1"/>
</dbReference>